<feature type="region of interest" description="Disordered" evidence="1">
    <location>
        <begin position="53"/>
        <end position="93"/>
    </location>
</feature>
<reference evidence="2 3" key="1">
    <citation type="submission" date="2018-11" db="EMBL/GenBank/DDBJ databases">
        <authorList>
            <consortium name="Pathogen Informatics"/>
        </authorList>
    </citation>
    <scope>NUCLEOTIDE SEQUENCE [LARGE SCALE GENOMIC DNA]</scope>
</reference>
<dbReference type="EMBL" id="UZAH01025617">
    <property type="protein sequence ID" value="VDO67350.1"/>
    <property type="molecule type" value="Genomic_DNA"/>
</dbReference>
<gene>
    <name evidence="2" type="ORF">HPBE_LOCUS6198</name>
</gene>
<dbReference type="Proteomes" id="UP000050761">
    <property type="component" value="Unassembled WGS sequence"/>
</dbReference>
<proteinExistence type="predicted"/>
<evidence type="ECO:0000313" key="4">
    <source>
        <dbReference type="WBParaSite" id="HPBE_0000619701-mRNA-1"/>
    </source>
</evidence>
<evidence type="ECO:0000313" key="2">
    <source>
        <dbReference type="EMBL" id="VDO67350.1"/>
    </source>
</evidence>
<sequence length="93" mass="10077">MSRSVGRPASLLQSELEKFTSSSTSSWQSIVLSVPTITETVAVRRPRRRRLPAVVTGDGFRRTLPPPPPPNESHATTACDPIEGVQIPRSASL</sequence>
<organism evidence="3 4">
    <name type="scientific">Heligmosomoides polygyrus</name>
    <name type="common">Parasitic roundworm</name>
    <dbReference type="NCBI Taxonomy" id="6339"/>
    <lineage>
        <taxon>Eukaryota</taxon>
        <taxon>Metazoa</taxon>
        <taxon>Ecdysozoa</taxon>
        <taxon>Nematoda</taxon>
        <taxon>Chromadorea</taxon>
        <taxon>Rhabditida</taxon>
        <taxon>Rhabditina</taxon>
        <taxon>Rhabditomorpha</taxon>
        <taxon>Strongyloidea</taxon>
        <taxon>Heligmosomidae</taxon>
        <taxon>Heligmosomoides</taxon>
    </lineage>
</organism>
<keyword evidence="3" id="KW-1185">Reference proteome</keyword>
<reference evidence="4" key="2">
    <citation type="submission" date="2019-09" db="UniProtKB">
        <authorList>
            <consortium name="WormBaseParasite"/>
        </authorList>
    </citation>
    <scope>IDENTIFICATION</scope>
</reference>
<accession>A0A183FHF5</accession>
<evidence type="ECO:0000313" key="3">
    <source>
        <dbReference type="Proteomes" id="UP000050761"/>
    </source>
</evidence>
<dbReference type="AlphaFoldDB" id="A0A183FHF5"/>
<accession>A0A3P7X162</accession>
<evidence type="ECO:0000256" key="1">
    <source>
        <dbReference type="SAM" id="MobiDB-lite"/>
    </source>
</evidence>
<protein>
    <submittedName>
        <fullName evidence="2 4">Uncharacterized protein</fullName>
    </submittedName>
</protein>
<name>A0A183FHF5_HELPZ</name>
<dbReference type="WBParaSite" id="HPBE_0000619701-mRNA-1">
    <property type="protein sequence ID" value="HPBE_0000619701-mRNA-1"/>
    <property type="gene ID" value="HPBE_0000619701"/>
</dbReference>